<sequence>MTLKDGRQYTIAYDLFIQQRLNRYHGISGLARAKEFPLWLRNQTLPHYFVQAPRIRRALRTLNGPRVLPDFACIGPAKGGTSELASYLMQHPSVATPLTKETLSPIPEDWRIYGPTVREFTKLAARTGHARHGYYDPRLHDTILMHEFHRIRPDGKVILMLRNPVDRAYSQFKWDIFIAGSLMAAHTTSYADYIELAFDRYPHAFPNHGYPILPTGIYVNAVRRWLDRFGPDNVMVFAAEEFFADIPGTLCRVHDFLDLPAVPPTIRPAVNQNPLPGLPPRDPETDRRLAEFFAPWNEQLYELLDRDLGWNTPATRVREFAA</sequence>
<dbReference type="SUPFAM" id="SSF52540">
    <property type="entry name" value="P-loop containing nucleoside triphosphate hydrolases"/>
    <property type="match status" value="1"/>
</dbReference>
<dbReference type="InterPro" id="IPR037359">
    <property type="entry name" value="NST/OST"/>
</dbReference>
<protein>
    <submittedName>
        <fullName evidence="4">Sulfotransferase</fullName>
    </submittedName>
</protein>
<proteinExistence type="predicted"/>
<dbReference type="PANTHER" id="PTHR10605">
    <property type="entry name" value="HEPARAN SULFATE SULFOTRANSFERASE"/>
    <property type="match status" value="1"/>
</dbReference>
<gene>
    <name evidence="4" type="ORF">KV203_02345</name>
</gene>
<evidence type="ECO:0000256" key="1">
    <source>
        <dbReference type="ARBA" id="ARBA00022679"/>
    </source>
</evidence>
<keyword evidence="2" id="KW-0325">Glycoprotein</keyword>
<keyword evidence="1" id="KW-0808">Transferase</keyword>
<dbReference type="InterPro" id="IPR027417">
    <property type="entry name" value="P-loop_NTPase"/>
</dbReference>
<dbReference type="EMBL" id="CP079105">
    <property type="protein sequence ID" value="QXQ14295.1"/>
    <property type="molecule type" value="Genomic_DNA"/>
</dbReference>
<dbReference type="PANTHER" id="PTHR10605:SF56">
    <property type="entry name" value="BIFUNCTIONAL HEPARAN SULFATE N-DEACETYLASE_N-SULFOTRANSFERASE"/>
    <property type="match status" value="1"/>
</dbReference>
<evidence type="ECO:0000313" key="5">
    <source>
        <dbReference type="Proteomes" id="UP000887023"/>
    </source>
</evidence>
<evidence type="ECO:0000256" key="2">
    <source>
        <dbReference type="ARBA" id="ARBA00023180"/>
    </source>
</evidence>
<name>A0ABX8SCX6_9ACTN</name>
<dbReference type="RefSeq" id="WP_066466862.1">
    <property type="nucleotide sequence ID" value="NZ_CBCRUZ010000003.1"/>
</dbReference>
<evidence type="ECO:0000313" key="4">
    <source>
        <dbReference type="EMBL" id="QXQ14295.1"/>
    </source>
</evidence>
<dbReference type="Gene3D" id="3.40.50.300">
    <property type="entry name" value="P-loop containing nucleotide triphosphate hydrolases"/>
    <property type="match status" value="1"/>
</dbReference>
<dbReference type="Pfam" id="PF00685">
    <property type="entry name" value="Sulfotransfer_1"/>
    <property type="match status" value="1"/>
</dbReference>
<evidence type="ECO:0000259" key="3">
    <source>
        <dbReference type="Pfam" id="PF00685"/>
    </source>
</evidence>
<keyword evidence="5" id="KW-1185">Reference proteome</keyword>
<organism evidence="4 5">
    <name type="scientific">Skermania pinensis</name>
    <dbReference type="NCBI Taxonomy" id="39122"/>
    <lineage>
        <taxon>Bacteria</taxon>
        <taxon>Bacillati</taxon>
        <taxon>Actinomycetota</taxon>
        <taxon>Actinomycetes</taxon>
        <taxon>Mycobacteriales</taxon>
        <taxon>Gordoniaceae</taxon>
        <taxon>Skermania</taxon>
    </lineage>
</organism>
<dbReference type="Proteomes" id="UP000887023">
    <property type="component" value="Chromosome"/>
</dbReference>
<feature type="domain" description="Sulfotransferase" evidence="3">
    <location>
        <begin position="69"/>
        <end position="263"/>
    </location>
</feature>
<dbReference type="InterPro" id="IPR000863">
    <property type="entry name" value="Sulfotransferase_dom"/>
</dbReference>
<reference evidence="4" key="1">
    <citation type="submission" date="2021-07" db="EMBL/GenBank/DDBJ databases">
        <title>Candidatus Kaistella beijingensis sp. nov. isolated from a municipal wastewater treatment plant is involved in sludge foaming.</title>
        <authorList>
            <person name="Song Y."/>
            <person name="Liu S.-J."/>
        </authorList>
    </citation>
    <scope>NUCLEOTIDE SEQUENCE</scope>
    <source>
        <strain evidence="4">DSM 43998</strain>
    </source>
</reference>
<accession>A0ABX8SCX6</accession>